<reference evidence="3 4" key="1">
    <citation type="submission" date="2019-03" db="EMBL/GenBank/DDBJ databases">
        <authorList>
            <person name="Gaulin E."/>
            <person name="Dumas B."/>
        </authorList>
    </citation>
    <scope>NUCLEOTIDE SEQUENCE [LARGE SCALE GENOMIC DNA]</scope>
    <source>
        <strain evidence="3">CBS 568.67</strain>
    </source>
</reference>
<dbReference type="Proteomes" id="UP000332933">
    <property type="component" value="Unassembled WGS sequence"/>
</dbReference>
<evidence type="ECO:0000313" key="4">
    <source>
        <dbReference type="Proteomes" id="UP000332933"/>
    </source>
</evidence>
<evidence type="ECO:0000313" key="2">
    <source>
        <dbReference type="EMBL" id="KAF0688228.1"/>
    </source>
</evidence>
<feature type="transmembrane region" description="Helical" evidence="1">
    <location>
        <begin position="174"/>
        <end position="194"/>
    </location>
</feature>
<evidence type="ECO:0000256" key="1">
    <source>
        <dbReference type="SAM" id="Phobius"/>
    </source>
</evidence>
<dbReference type="AlphaFoldDB" id="A0A485LE60"/>
<keyword evidence="1" id="KW-0472">Membrane</keyword>
<organism evidence="3 4">
    <name type="scientific">Aphanomyces stellatus</name>
    <dbReference type="NCBI Taxonomy" id="120398"/>
    <lineage>
        <taxon>Eukaryota</taxon>
        <taxon>Sar</taxon>
        <taxon>Stramenopiles</taxon>
        <taxon>Oomycota</taxon>
        <taxon>Saprolegniomycetes</taxon>
        <taxon>Saprolegniales</taxon>
        <taxon>Verrucalvaceae</taxon>
        <taxon>Aphanomyces</taxon>
    </lineage>
</organism>
<feature type="transmembrane region" description="Helical" evidence="1">
    <location>
        <begin position="78"/>
        <end position="100"/>
    </location>
</feature>
<dbReference type="EMBL" id="VJMH01006742">
    <property type="protein sequence ID" value="KAF0688228.1"/>
    <property type="molecule type" value="Genomic_DNA"/>
</dbReference>
<feature type="transmembrane region" description="Helical" evidence="1">
    <location>
        <begin position="112"/>
        <end position="135"/>
    </location>
</feature>
<name>A0A485LE60_9STRA</name>
<keyword evidence="4" id="KW-1185">Reference proteome</keyword>
<dbReference type="GO" id="GO:0016020">
    <property type="term" value="C:membrane"/>
    <property type="evidence" value="ECO:0007669"/>
    <property type="project" value="TreeGrafter"/>
</dbReference>
<feature type="transmembrane region" description="Helical" evidence="1">
    <location>
        <begin position="141"/>
        <end position="162"/>
    </location>
</feature>
<keyword evidence="1" id="KW-1133">Transmembrane helix</keyword>
<reference evidence="2" key="2">
    <citation type="submission" date="2019-06" db="EMBL/GenBank/DDBJ databases">
        <title>Genomics analysis of Aphanomyces spp. identifies a new class of oomycete effector associated with host adaptation.</title>
        <authorList>
            <person name="Gaulin E."/>
        </authorList>
    </citation>
    <scope>NUCLEOTIDE SEQUENCE</scope>
    <source>
        <strain evidence="2">CBS 578.67</strain>
    </source>
</reference>
<feature type="transmembrane region" description="Helical" evidence="1">
    <location>
        <begin position="6"/>
        <end position="27"/>
    </location>
</feature>
<protein>
    <submittedName>
        <fullName evidence="3">Aste57867_20098 protein</fullName>
    </submittedName>
</protein>
<dbReference type="PANTHER" id="PTHR12242">
    <property type="entry name" value="OS02G0130600 PROTEIN-RELATED"/>
    <property type="match status" value="1"/>
</dbReference>
<sequence length="266" mass="29539">MNAVVWQSIVIGLMLAIGFSVGVFRFFTQPRPSYSILVKTHDASIPLLVVRAAAISLFLAVLILRLDLSDFFDLAYYTYWNFTLQTIYFVAAVVAQVRTWHGRPSLQANQPLNALFDVCFASCILVVLVYWFVLYDPTVPLLWTTCVVHGANLVFLVVDFCLNDHLVQRINFKFVIMWPAIYGAVTWIGNATYLHGFWPYKLLDVSANLAPLKWLGILVGHAFGFGVALLLSAWKKRVAAAVAPSGGAGDDDTTNVHIKVVPTSLV</sequence>
<gene>
    <name evidence="3" type="primary">Aste57867_20098</name>
    <name evidence="2" type="ORF">As57867_020032</name>
    <name evidence="3" type="ORF">ASTE57867_20098</name>
</gene>
<evidence type="ECO:0000313" key="3">
    <source>
        <dbReference type="EMBL" id="VFT96793.1"/>
    </source>
</evidence>
<dbReference type="EMBL" id="CAADRA010006765">
    <property type="protein sequence ID" value="VFT96793.1"/>
    <property type="molecule type" value="Genomic_DNA"/>
</dbReference>
<keyword evidence="1" id="KW-0812">Transmembrane</keyword>
<dbReference type="OrthoDB" id="67162at2759"/>
<feature type="transmembrane region" description="Helical" evidence="1">
    <location>
        <begin position="214"/>
        <end position="234"/>
    </location>
</feature>
<feature type="transmembrane region" description="Helical" evidence="1">
    <location>
        <begin position="48"/>
        <end position="66"/>
    </location>
</feature>
<proteinExistence type="predicted"/>
<accession>A0A485LE60</accession>
<dbReference type="PANTHER" id="PTHR12242:SF22">
    <property type="entry name" value="OS02G0130600 PROTEIN"/>
    <property type="match status" value="1"/>
</dbReference>